<dbReference type="SMART" id="SM01196">
    <property type="entry name" value="FERM_C"/>
    <property type="match status" value="1"/>
</dbReference>
<feature type="region of interest" description="Disordered" evidence="2">
    <location>
        <begin position="1325"/>
        <end position="1378"/>
    </location>
</feature>
<dbReference type="PRINTS" id="PR00935">
    <property type="entry name" value="BAND41"/>
</dbReference>
<feature type="region of interest" description="Disordered" evidence="2">
    <location>
        <begin position="423"/>
        <end position="562"/>
    </location>
</feature>
<dbReference type="SUPFAM" id="SSF50729">
    <property type="entry name" value="PH domain-like"/>
    <property type="match status" value="1"/>
</dbReference>
<feature type="domain" description="FERM" evidence="3">
    <location>
        <begin position="100"/>
        <end position="384"/>
    </location>
</feature>
<dbReference type="Pfam" id="PF09379">
    <property type="entry name" value="FERM_N"/>
    <property type="match status" value="1"/>
</dbReference>
<keyword evidence="5" id="KW-1185">Reference proteome</keyword>
<organism evidence="4 5">
    <name type="scientific">Mytilus edulis</name>
    <name type="common">Blue mussel</name>
    <dbReference type="NCBI Taxonomy" id="6550"/>
    <lineage>
        <taxon>Eukaryota</taxon>
        <taxon>Metazoa</taxon>
        <taxon>Spiralia</taxon>
        <taxon>Lophotrochozoa</taxon>
        <taxon>Mollusca</taxon>
        <taxon>Bivalvia</taxon>
        <taxon>Autobranchia</taxon>
        <taxon>Pteriomorphia</taxon>
        <taxon>Mytilida</taxon>
        <taxon>Mytiloidea</taxon>
        <taxon>Mytilidae</taxon>
        <taxon>Mytilinae</taxon>
        <taxon>Mytilus</taxon>
    </lineage>
</organism>
<dbReference type="InterPro" id="IPR019747">
    <property type="entry name" value="FERM_CS"/>
</dbReference>
<feature type="region of interest" description="Disordered" evidence="2">
    <location>
        <begin position="570"/>
        <end position="589"/>
    </location>
</feature>
<dbReference type="InterPro" id="IPR018980">
    <property type="entry name" value="FERM_PH-like_C"/>
</dbReference>
<proteinExistence type="predicted"/>
<dbReference type="InterPro" id="IPR018979">
    <property type="entry name" value="FERM_N"/>
</dbReference>
<dbReference type="SUPFAM" id="SSF54236">
    <property type="entry name" value="Ubiquitin-like"/>
    <property type="match status" value="1"/>
</dbReference>
<dbReference type="Proteomes" id="UP000683360">
    <property type="component" value="Unassembled WGS sequence"/>
</dbReference>
<gene>
    <name evidence="4" type="ORF">MEDL_69105</name>
</gene>
<dbReference type="Gene3D" id="1.20.80.10">
    <property type="match status" value="1"/>
</dbReference>
<feature type="compositionally biased region" description="Basic and acidic residues" evidence="2">
    <location>
        <begin position="441"/>
        <end position="478"/>
    </location>
</feature>
<reference evidence="4" key="1">
    <citation type="submission" date="2021-03" db="EMBL/GenBank/DDBJ databases">
        <authorList>
            <person name="Bekaert M."/>
        </authorList>
    </citation>
    <scope>NUCLEOTIDE SEQUENCE</scope>
</reference>
<feature type="compositionally biased region" description="Basic and acidic residues" evidence="2">
    <location>
        <begin position="543"/>
        <end position="562"/>
    </location>
</feature>
<feature type="region of interest" description="Disordered" evidence="2">
    <location>
        <begin position="1449"/>
        <end position="1485"/>
    </location>
</feature>
<dbReference type="InterPro" id="IPR011993">
    <property type="entry name" value="PH-like_dom_sf"/>
</dbReference>
<dbReference type="Gene3D" id="3.10.20.90">
    <property type="entry name" value="Phosphatidylinositol 3-kinase Catalytic Subunit, Chain A, domain 1"/>
    <property type="match status" value="1"/>
</dbReference>
<protein>
    <recommendedName>
        <fullName evidence="3">FERM domain-containing protein</fullName>
    </recommendedName>
</protein>
<feature type="compositionally biased region" description="Basic and acidic residues" evidence="2">
    <location>
        <begin position="819"/>
        <end position="832"/>
    </location>
</feature>
<dbReference type="GO" id="GO:0005886">
    <property type="term" value="C:plasma membrane"/>
    <property type="evidence" value="ECO:0007669"/>
    <property type="project" value="TreeGrafter"/>
</dbReference>
<dbReference type="Pfam" id="PF00373">
    <property type="entry name" value="FERM_M"/>
    <property type="match status" value="1"/>
</dbReference>
<evidence type="ECO:0000313" key="5">
    <source>
        <dbReference type="Proteomes" id="UP000683360"/>
    </source>
</evidence>
<dbReference type="InterPro" id="IPR019749">
    <property type="entry name" value="Band_41_domain"/>
</dbReference>
<keyword evidence="1" id="KW-0597">Phosphoprotein</keyword>
<evidence type="ECO:0000259" key="3">
    <source>
        <dbReference type="PROSITE" id="PS50057"/>
    </source>
</evidence>
<dbReference type="SMART" id="SM01195">
    <property type="entry name" value="FA"/>
    <property type="match status" value="1"/>
</dbReference>
<dbReference type="Pfam" id="PF09380">
    <property type="entry name" value="FERM_C"/>
    <property type="match status" value="1"/>
</dbReference>
<dbReference type="PRINTS" id="PR00661">
    <property type="entry name" value="ERMFAMILY"/>
</dbReference>
<dbReference type="InterPro" id="IPR019748">
    <property type="entry name" value="FERM_central"/>
</dbReference>
<dbReference type="CDD" id="cd13184">
    <property type="entry name" value="FERM_C_4_1_family"/>
    <property type="match status" value="1"/>
</dbReference>
<evidence type="ECO:0000313" key="4">
    <source>
        <dbReference type="EMBL" id="CAG2257925.1"/>
    </source>
</evidence>
<dbReference type="PROSITE" id="PS00660">
    <property type="entry name" value="FERM_1"/>
    <property type="match status" value="1"/>
</dbReference>
<evidence type="ECO:0000256" key="1">
    <source>
        <dbReference type="ARBA" id="ARBA00022553"/>
    </source>
</evidence>
<dbReference type="InterPro" id="IPR000798">
    <property type="entry name" value="Ez/rad/moesin-like"/>
</dbReference>
<dbReference type="OrthoDB" id="6589456at2759"/>
<dbReference type="EMBL" id="CAJPWZ010003333">
    <property type="protein sequence ID" value="CAG2257925.1"/>
    <property type="molecule type" value="Genomic_DNA"/>
</dbReference>
<feature type="compositionally biased region" description="Basic and acidic residues" evidence="2">
    <location>
        <begin position="499"/>
        <end position="509"/>
    </location>
</feature>
<dbReference type="FunFam" id="2.30.29.30:FF:000001">
    <property type="entry name" value="Erythrocyte membrane protein band 4.1"/>
    <property type="match status" value="1"/>
</dbReference>
<feature type="compositionally biased region" description="Polar residues" evidence="2">
    <location>
        <begin position="968"/>
        <end position="981"/>
    </location>
</feature>
<dbReference type="GO" id="GO:0031032">
    <property type="term" value="P:actomyosin structure organization"/>
    <property type="evidence" value="ECO:0007669"/>
    <property type="project" value="TreeGrafter"/>
</dbReference>
<dbReference type="Gene3D" id="2.30.29.30">
    <property type="entry name" value="Pleckstrin-homology domain (PH domain)/Phosphotyrosine-binding domain (PTB)"/>
    <property type="match status" value="1"/>
</dbReference>
<name>A0A8S3VJT5_MYTED</name>
<feature type="region of interest" description="Disordered" evidence="2">
    <location>
        <begin position="641"/>
        <end position="668"/>
    </location>
</feature>
<dbReference type="PANTHER" id="PTHR23280:SF21">
    <property type="entry name" value="PROTEIN 4.1 HOMOLOG"/>
    <property type="match status" value="1"/>
</dbReference>
<dbReference type="SMART" id="SM00295">
    <property type="entry name" value="B41"/>
    <property type="match status" value="1"/>
</dbReference>
<dbReference type="InterPro" id="IPR035963">
    <property type="entry name" value="FERM_2"/>
</dbReference>
<feature type="region of interest" description="Disordered" evidence="2">
    <location>
        <begin position="1003"/>
        <end position="1052"/>
    </location>
</feature>
<dbReference type="PROSITE" id="PS50057">
    <property type="entry name" value="FERM_3"/>
    <property type="match status" value="1"/>
</dbReference>
<feature type="region of interest" description="Disordered" evidence="2">
    <location>
        <begin position="806"/>
        <end position="835"/>
    </location>
</feature>
<dbReference type="GO" id="GO:0008092">
    <property type="term" value="F:cytoskeletal protein binding"/>
    <property type="evidence" value="ECO:0007669"/>
    <property type="project" value="InterPro"/>
</dbReference>
<feature type="compositionally biased region" description="Basic and acidic residues" evidence="2">
    <location>
        <begin position="1233"/>
        <end position="1250"/>
    </location>
</feature>
<dbReference type="CDD" id="cd14473">
    <property type="entry name" value="FERM_B-lobe"/>
    <property type="match status" value="1"/>
</dbReference>
<feature type="region of interest" description="Disordered" evidence="2">
    <location>
        <begin position="731"/>
        <end position="754"/>
    </location>
</feature>
<dbReference type="GO" id="GO:0005856">
    <property type="term" value="C:cytoskeleton"/>
    <property type="evidence" value="ECO:0007669"/>
    <property type="project" value="TreeGrafter"/>
</dbReference>
<accession>A0A8S3VJT5</accession>
<dbReference type="InterPro" id="IPR000299">
    <property type="entry name" value="FERM_domain"/>
</dbReference>
<feature type="compositionally biased region" description="Acidic residues" evidence="2">
    <location>
        <begin position="1467"/>
        <end position="1476"/>
    </location>
</feature>
<dbReference type="PANTHER" id="PTHR23280">
    <property type="entry name" value="4.1 G PROTEIN"/>
    <property type="match status" value="1"/>
</dbReference>
<dbReference type="InterPro" id="IPR014847">
    <property type="entry name" value="FA"/>
</dbReference>
<feature type="compositionally biased region" description="Basic and acidic residues" evidence="2">
    <location>
        <begin position="1325"/>
        <end position="1364"/>
    </location>
</feature>
<feature type="compositionally biased region" description="Polar residues" evidence="2">
    <location>
        <begin position="731"/>
        <end position="751"/>
    </location>
</feature>
<dbReference type="FunFam" id="1.20.80.10:FF:000001">
    <property type="entry name" value="Erythrocyte membrane protein band 4.1"/>
    <property type="match status" value="1"/>
</dbReference>
<feature type="compositionally biased region" description="Basic and acidic residues" evidence="2">
    <location>
        <begin position="1016"/>
        <end position="1052"/>
    </location>
</feature>
<sequence>MSYGSRVISYLQKERRIQINFTLYRKKDLFKTQTTICCFNFQLSWYDLRENKLKEITNTTIIPAYSIILNLTHRNVYLFEITDLNSKPRQLILFKTGDLTRKLVLLLDGTTYDIDVDKKAVGLVLFDKVCDHLDLLEKDYFGLNFIDPKTNLQSWLNLDKKISKQMKDQAWHFNFEIKFYPTDVHQLHEDLTRYQLCLQIRRDIVSEKLPCSFVTYSLLGSYTVQSELGDWEMEEFGPGVDYIKGMRFAPTQDRDLLKKIVELHKTHKGQTPEEAELHFLDNAKKLSLYGVYLHDAKDGEGVDIQMGICASGVMIYKDKLQINRFVWPKVVKMSYRRNKFYIKLRPGEFEDFQSMIAFKLLSIRHSKRLWKIAVEHHSFFRFKESDMPRKRGLLKLGSKFRYSGRTLYQSKMAVSAVDRPMPNFDRIHSKRATYGGRPNKRPHEIEDYYSRPTREPRSSERPPKPEVRNDNFIDRNPEDEPPPARNEPDRSEDEDEDPIDTKHRMEKMHAIPTPLALMNKEREQTENNNGQPRHMEEPEDDRPEPRRERRDDYRREPEEDMVRTRIIGRRARQGKGRQPMYGLGTNHNPIHRPLTLSDSYISKSCSSDLSARKSVSFRDDLKDAENLNRKKNRQKVRYYSKYQSARNMQNGDSQKAFSSEDISNQRTRNENVAQLKKSDLPNLPDVRHSLQPFEDFTDVFMREEIRSRSSSVDFVDSEDVKFDNLIKSKQAQSKTKNVLSSENQNNSCVNNRSKRNSYAYDYSSQSENDSLTEMSISNNDEVFIPSAQGKSFILSNSGYKSFEEGMKQSIRRQSSSSSLRKDEIDNESERLHQQGSKMDCITEKEVFNPESNETILLEKYMINRQQSTDTVSSCGLLDLSFSEEQSFLNSSITSNMSVDSAGRKTLIKTNGSFNRSVSLEKYHNLMKTAEDHNSLTEKTVTFNLQSSPRSMSDLCDIPEIIGERPKSLSKSVQNIGNNNSSVKDENKNGSCNYTIDTFSNKTSNFELDNNSNEPESEFKLDSYSEEPRRIVRVRSETGDSNNSEKKLRNSVNVRDENEYPIVTNNDMNDSGIFESSLDNRKKKTAKNLSLSTDTKGVEAASCDGEIVSTEVREQDSMISNGSSVDNVLRLLLKDKNNVKHSKSDESKSSDLTDIDKNQDVNNFSQVNCSQTNCEKLEPTEQHLLAIDQLDSPTMVQVSSGENQQESTEYLSNQQHNCLTNGQQTRNQQLSHQNFREQSHQNSREQSHPNREPSYPSHNPSDRPRIRRHPIARTPSFRLPTHNRQTMPEDIHILTQFFERPIDIPPSHAPPQLEPGQGTPFQLLSKEEQKRQHKEEKERIKRAKEEEKRRKKEEEKERKRIEKERKSKKGKEHIGQEWDQAVNTAVRTEVYIPPVEESPERVRTKRMSSFEENKERLRQQIVSKSYTRASLFIGNPCACWLKRSRVHDGHLSSEGEPDDYPSDKETEAADDNEDVGDTENQAVTQSRVGETTKLFFFLRYPKHY</sequence>
<dbReference type="InterPro" id="IPR014352">
    <property type="entry name" value="FERM/acyl-CoA-bd_prot_sf"/>
</dbReference>
<comment type="caution">
    <text evidence="4">The sequence shown here is derived from an EMBL/GenBank/DDBJ whole genome shotgun (WGS) entry which is preliminary data.</text>
</comment>
<evidence type="ECO:0000256" key="2">
    <source>
        <dbReference type="SAM" id="MobiDB-lite"/>
    </source>
</evidence>
<dbReference type="Pfam" id="PF08736">
    <property type="entry name" value="FA"/>
    <property type="match status" value="1"/>
</dbReference>
<dbReference type="InterPro" id="IPR029071">
    <property type="entry name" value="Ubiquitin-like_domsf"/>
</dbReference>
<feature type="region of interest" description="Disordered" evidence="2">
    <location>
        <begin position="968"/>
        <end position="989"/>
    </location>
</feature>
<feature type="region of interest" description="Disordered" evidence="2">
    <location>
        <begin position="1225"/>
        <end position="1286"/>
    </location>
</feature>
<feature type="compositionally biased region" description="Polar residues" evidence="2">
    <location>
        <begin position="1003"/>
        <end position="1013"/>
    </location>
</feature>
<dbReference type="SUPFAM" id="SSF47031">
    <property type="entry name" value="Second domain of FERM"/>
    <property type="match status" value="1"/>
</dbReference>